<reference evidence="6 7" key="1">
    <citation type="journal article" date="2013" name="Genome Biol. Evol.">
        <title>Small, smaller, smallest: the origins and evolution of ancient dual symbioses in a Phloem-feeding insect.</title>
        <authorList>
            <person name="Bennett G.M."/>
            <person name="Moran N.A."/>
        </authorList>
    </citation>
    <scope>NUCLEOTIDE SEQUENCE [LARGE SCALE GENOMIC DNA]</scope>
    <source>
        <strain evidence="6 7">ALF</strain>
    </source>
</reference>
<dbReference type="Gene3D" id="4.10.910.10">
    <property type="entry name" value="30s ribosomal protein s13, domain 2"/>
    <property type="match status" value="1"/>
</dbReference>
<evidence type="ECO:0000256" key="3">
    <source>
        <dbReference type="ARBA" id="ARBA00023274"/>
    </source>
</evidence>
<dbReference type="PANTHER" id="PTHR10871">
    <property type="entry name" value="30S RIBOSOMAL PROTEIN S13/40S RIBOSOMAL PROTEIN S18"/>
    <property type="match status" value="1"/>
</dbReference>
<dbReference type="SUPFAM" id="SSF46946">
    <property type="entry name" value="S13-like H2TH domain"/>
    <property type="match status" value="1"/>
</dbReference>
<dbReference type="GO" id="GO:0003735">
    <property type="term" value="F:structural constituent of ribosome"/>
    <property type="evidence" value="ECO:0007669"/>
    <property type="project" value="InterPro"/>
</dbReference>
<dbReference type="GO" id="GO:0003723">
    <property type="term" value="F:RNA binding"/>
    <property type="evidence" value="ECO:0007669"/>
    <property type="project" value="InterPro"/>
</dbReference>
<dbReference type="InterPro" id="IPR018269">
    <property type="entry name" value="Ribosomal_uS13_CS"/>
</dbReference>
<evidence type="ECO:0000313" key="6">
    <source>
        <dbReference type="EMBL" id="AGS33196.1"/>
    </source>
</evidence>
<dbReference type="PIRSF" id="PIRSF002134">
    <property type="entry name" value="Ribosomal_S13"/>
    <property type="match status" value="1"/>
</dbReference>
<evidence type="ECO:0000256" key="5">
    <source>
        <dbReference type="RuleBase" id="RU003830"/>
    </source>
</evidence>
<dbReference type="PATRIC" id="fig|1343077.3.peg.52"/>
<dbReference type="EMBL" id="CP006059">
    <property type="protein sequence ID" value="AGS33196.1"/>
    <property type="molecule type" value="Genomic_DNA"/>
</dbReference>
<keyword evidence="2 5" id="KW-0689">Ribosomal protein</keyword>
<dbReference type="PROSITE" id="PS00646">
    <property type="entry name" value="RIBOSOMAL_S13_1"/>
    <property type="match status" value="1"/>
</dbReference>
<evidence type="ECO:0000256" key="2">
    <source>
        <dbReference type="ARBA" id="ARBA00022980"/>
    </source>
</evidence>
<gene>
    <name evidence="6" type="primary">rpsM</name>
    <name evidence="6" type="ORF">NASALF_042</name>
</gene>
<evidence type="ECO:0000313" key="7">
    <source>
        <dbReference type="Proteomes" id="UP000015382"/>
    </source>
</evidence>
<dbReference type="GO" id="GO:0015935">
    <property type="term" value="C:small ribosomal subunit"/>
    <property type="evidence" value="ECO:0007669"/>
    <property type="project" value="TreeGrafter"/>
</dbReference>
<keyword evidence="7" id="KW-1185">Reference proteome</keyword>
<dbReference type="GO" id="GO:0005829">
    <property type="term" value="C:cytosol"/>
    <property type="evidence" value="ECO:0007669"/>
    <property type="project" value="TreeGrafter"/>
</dbReference>
<dbReference type="InterPro" id="IPR027437">
    <property type="entry name" value="Rbsml_uS13_C"/>
</dbReference>
<dbReference type="KEGG" id="ndl:NASALF_042"/>
<name>S5TE57_9PROT</name>
<dbReference type="GO" id="GO:0006412">
    <property type="term" value="P:translation"/>
    <property type="evidence" value="ECO:0007669"/>
    <property type="project" value="InterPro"/>
</dbReference>
<proteinExistence type="inferred from homology"/>
<dbReference type="InterPro" id="IPR001892">
    <property type="entry name" value="Ribosomal_uS13"/>
</dbReference>
<dbReference type="Gene3D" id="1.10.8.50">
    <property type="match status" value="1"/>
</dbReference>
<evidence type="ECO:0000256" key="4">
    <source>
        <dbReference type="ARBA" id="ARBA00035315"/>
    </source>
</evidence>
<dbReference type="PANTHER" id="PTHR10871:SF1">
    <property type="entry name" value="SMALL RIBOSOMAL SUBUNIT PROTEIN US13M"/>
    <property type="match status" value="1"/>
</dbReference>
<comment type="similarity">
    <text evidence="1 5">Belongs to the universal ribosomal protein uS13 family.</text>
</comment>
<dbReference type="Pfam" id="PF00416">
    <property type="entry name" value="Ribosomal_S13"/>
    <property type="match status" value="1"/>
</dbReference>
<dbReference type="HOGENOM" id="CLU_103849_1_2_4"/>
<dbReference type="PROSITE" id="PS50159">
    <property type="entry name" value="RIBOSOMAL_S13_2"/>
    <property type="match status" value="1"/>
</dbReference>
<accession>S5TE57</accession>
<dbReference type="InterPro" id="IPR010979">
    <property type="entry name" value="Ribosomal_uS13-like_H2TH"/>
</dbReference>
<evidence type="ECO:0000256" key="1">
    <source>
        <dbReference type="ARBA" id="ARBA00008080"/>
    </source>
</evidence>
<organism evidence="6 7">
    <name type="scientific">Candidatus Nasuia deltocephalinicola str. NAS-ALF</name>
    <dbReference type="NCBI Taxonomy" id="1343077"/>
    <lineage>
        <taxon>Bacteria</taxon>
        <taxon>Pseudomonadati</taxon>
        <taxon>Pseudomonadota</taxon>
        <taxon>Betaproteobacteria</taxon>
        <taxon>Candidatus Nasuia</taxon>
    </lineage>
</organism>
<dbReference type="Proteomes" id="UP000015382">
    <property type="component" value="Chromosome"/>
</dbReference>
<dbReference type="OrthoDB" id="9803610at2"/>
<keyword evidence="3 5" id="KW-0687">Ribonucleoprotein</keyword>
<dbReference type="AlphaFoldDB" id="S5TE57"/>
<protein>
    <recommendedName>
        <fullName evidence="4">30S ribosomal protein S13</fullName>
    </recommendedName>
</protein>
<sequence>MIMINIKDSSLNFLNKNIFSYLISLYGIGKFRAKYICRSLNLDYFIKVKFLCDKTLFKISKIISNFNVFDSLKKFNKDNIDKLISINCYRGIRHKKNLPVRGQNTKNNARTRKGLKKNILFKKSINVFKGKKKKGKKK</sequence>